<feature type="transmembrane region" description="Helical" evidence="1">
    <location>
        <begin position="316"/>
        <end position="335"/>
    </location>
</feature>
<evidence type="ECO:0000313" key="2">
    <source>
        <dbReference type="EMBL" id="SUZ53186.1"/>
    </source>
</evidence>
<evidence type="ECO:0008006" key="3">
    <source>
        <dbReference type="Google" id="ProtNLM"/>
    </source>
</evidence>
<feature type="transmembrane region" description="Helical" evidence="1">
    <location>
        <begin position="16"/>
        <end position="34"/>
    </location>
</feature>
<keyword evidence="1" id="KW-0812">Transmembrane</keyword>
<organism evidence="2">
    <name type="scientific">marine metagenome</name>
    <dbReference type="NCBI Taxonomy" id="408172"/>
    <lineage>
        <taxon>unclassified sequences</taxon>
        <taxon>metagenomes</taxon>
        <taxon>ecological metagenomes</taxon>
    </lineage>
</organism>
<feature type="transmembrane region" description="Helical" evidence="1">
    <location>
        <begin position="82"/>
        <end position="101"/>
    </location>
</feature>
<feature type="transmembrane region" description="Helical" evidence="1">
    <location>
        <begin position="107"/>
        <end position="129"/>
    </location>
</feature>
<keyword evidence="1" id="KW-0472">Membrane</keyword>
<feature type="transmembrane region" description="Helical" evidence="1">
    <location>
        <begin position="382"/>
        <end position="404"/>
    </location>
</feature>
<feature type="transmembrane region" description="Helical" evidence="1">
    <location>
        <begin position="54"/>
        <end position="70"/>
    </location>
</feature>
<dbReference type="EMBL" id="UINC01000318">
    <property type="protein sequence ID" value="SUZ53186.1"/>
    <property type="molecule type" value="Genomic_DNA"/>
</dbReference>
<proteinExistence type="predicted"/>
<protein>
    <recommendedName>
        <fullName evidence="3">Major facilitator superfamily (MFS) profile domain-containing protein</fullName>
    </recommendedName>
</protein>
<name>A0A381NF20_9ZZZZ</name>
<dbReference type="InterPro" id="IPR036259">
    <property type="entry name" value="MFS_trans_sf"/>
</dbReference>
<feature type="transmembrane region" description="Helical" evidence="1">
    <location>
        <begin position="141"/>
        <end position="166"/>
    </location>
</feature>
<feature type="transmembrane region" description="Helical" evidence="1">
    <location>
        <begin position="223"/>
        <end position="246"/>
    </location>
</feature>
<dbReference type="GO" id="GO:0022857">
    <property type="term" value="F:transmembrane transporter activity"/>
    <property type="evidence" value="ECO:0007669"/>
    <property type="project" value="InterPro"/>
</dbReference>
<dbReference type="SUPFAM" id="SSF103473">
    <property type="entry name" value="MFS general substrate transporter"/>
    <property type="match status" value="1"/>
</dbReference>
<feature type="transmembrane region" description="Helical" evidence="1">
    <location>
        <begin position="347"/>
        <end position="370"/>
    </location>
</feature>
<accession>A0A381NF20</accession>
<reference evidence="2" key="1">
    <citation type="submission" date="2018-05" db="EMBL/GenBank/DDBJ databases">
        <authorList>
            <person name="Lanie J.A."/>
            <person name="Ng W.-L."/>
            <person name="Kazmierczak K.M."/>
            <person name="Andrzejewski T.M."/>
            <person name="Davidsen T.M."/>
            <person name="Wayne K.J."/>
            <person name="Tettelin H."/>
            <person name="Glass J.I."/>
            <person name="Rusch D."/>
            <person name="Podicherti R."/>
            <person name="Tsui H.-C.T."/>
            <person name="Winkler M.E."/>
        </authorList>
    </citation>
    <scope>NUCLEOTIDE SEQUENCE</scope>
</reference>
<gene>
    <name evidence="2" type="ORF">METZ01_LOCUS6040</name>
</gene>
<sequence length="409" mass="43880">MLQDQNKSGVWSNPRLWAISVGETLAWAGLFYLFPASLIRWKLHFGWSASELSAALMVALVVSAFMGIVSGKLIDKGFGRELMSGGVALGGICLLFIPLVGSLAEFYILWAVAGIAMGACLYDPCFAILTRHYASNAKEPIVMVTLFAGFSITLSFILSATISSVFNWETSFYVFSFLLCFLAAPLFWIGIYVDTKANLSTTEGFSESKSSTTFFRSLVKKPIFWSLSILFTAFALNHIMLISQILPLLEARGASSTSAVLMASAMGPMQVGGRIGLLAIEKYLKREFEIIGVALFSCVLLVCAGVLLYYSEMSPLLLGLFVVFQGGSFGIMNLVKPVITARLLGESNFGLISAVVGVGYICGFAIAPGVSGFISDAWGIDSLIGTTFLLALVGSVIFSASVGIKITQK</sequence>
<feature type="transmembrane region" description="Helical" evidence="1">
    <location>
        <begin position="290"/>
        <end position="310"/>
    </location>
</feature>
<evidence type="ECO:0000256" key="1">
    <source>
        <dbReference type="SAM" id="Phobius"/>
    </source>
</evidence>
<keyword evidence="1" id="KW-1133">Transmembrane helix</keyword>
<dbReference type="AlphaFoldDB" id="A0A381NF20"/>
<feature type="transmembrane region" description="Helical" evidence="1">
    <location>
        <begin position="172"/>
        <end position="193"/>
    </location>
</feature>
<dbReference type="InterPro" id="IPR011701">
    <property type="entry name" value="MFS"/>
</dbReference>
<dbReference type="Pfam" id="PF07690">
    <property type="entry name" value="MFS_1"/>
    <property type="match status" value="1"/>
</dbReference>
<dbReference type="Gene3D" id="1.20.1250.20">
    <property type="entry name" value="MFS general substrate transporter like domains"/>
    <property type="match status" value="1"/>
</dbReference>
<feature type="transmembrane region" description="Helical" evidence="1">
    <location>
        <begin position="258"/>
        <end position="278"/>
    </location>
</feature>